<reference evidence="2" key="1">
    <citation type="submission" date="2013-09" db="EMBL/GenBank/DDBJ databases">
        <title>Corchorus olitorius genome sequencing.</title>
        <authorList>
            <person name="Alam M."/>
            <person name="Haque M.S."/>
            <person name="Islam M.S."/>
            <person name="Emdad E.M."/>
            <person name="Islam M.M."/>
            <person name="Ahmed B."/>
            <person name="Halim A."/>
            <person name="Hossen Q.M.M."/>
            <person name="Hossain M.Z."/>
            <person name="Ahmed R."/>
            <person name="Khan M.M."/>
            <person name="Islam R."/>
            <person name="Rashid M.M."/>
            <person name="Khan S.A."/>
            <person name="Rahman M.S."/>
            <person name="Alam M."/>
            <person name="Yahiya A.S."/>
            <person name="Khan M.S."/>
            <person name="Azam M.S."/>
            <person name="Haque T."/>
            <person name="Lashkar M.Z.H."/>
            <person name="Akhand A.I."/>
            <person name="Morshed G."/>
            <person name="Roy S."/>
            <person name="Uddin K.S."/>
            <person name="Rabeya T."/>
            <person name="Hossain A.S."/>
            <person name="Chowdhury A."/>
            <person name="Snigdha A.R."/>
            <person name="Mortoza M.S."/>
            <person name="Matin S.A."/>
            <person name="Hoque S.M.E."/>
            <person name="Islam M.K."/>
            <person name="Roy D.K."/>
            <person name="Haider R."/>
            <person name="Moosa M.M."/>
            <person name="Elias S.M."/>
            <person name="Hasan A.M."/>
            <person name="Jahan S."/>
            <person name="Shafiuddin M."/>
            <person name="Mahmood N."/>
            <person name="Shommy N.S."/>
        </authorList>
    </citation>
    <scope>NUCLEOTIDE SEQUENCE [LARGE SCALE GENOMIC DNA]</scope>
    <source>
        <strain evidence="2">cv. O-4</strain>
    </source>
</reference>
<organism evidence="1 2">
    <name type="scientific">Corchorus olitorius</name>
    <dbReference type="NCBI Taxonomy" id="93759"/>
    <lineage>
        <taxon>Eukaryota</taxon>
        <taxon>Viridiplantae</taxon>
        <taxon>Streptophyta</taxon>
        <taxon>Embryophyta</taxon>
        <taxon>Tracheophyta</taxon>
        <taxon>Spermatophyta</taxon>
        <taxon>Magnoliopsida</taxon>
        <taxon>eudicotyledons</taxon>
        <taxon>Gunneridae</taxon>
        <taxon>Pentapetalae</taxon>
        <taxon>rosids</taxon>
        <taxon>malvids</taxon>
        <taxon>Malvales</taxon>
        <taxon>Malvaceae</taxon>
        <taxon>Grewioideae</taxon>
        <taxon>Apeibeae</taxon>
        <taxon>Corchorus</taxon>
    </lineage>
</organism>
<name>A0A1R3KJU5_9ROSI</name>
<dbReference type="AlphaFoldDB" id="A0A1R3KJU5"/>
<gene>
    <name evidence="1" type="ORF">COLO4_07413</name>
</gene>
<proteinExistence type="predicted"/>
<protein>
    <submittedName>
        <fullName evidence="1">Uncharacterized protein</fullName>
    </submittedName>
</protein>
<keyword evidence="2" id="KW-1185">Reference proteome</keyword>
<comment type="caution">
    <text evidence="1">The sequence shown here is derived from an EMBL/GenBank/DDBJ whole genome shotgun (WGS) entry which is preliminary data.</text>
</comment>
<accession>A0A1R3KJU5</accession>
<evidence type="ECO:0000313" key="2">
    <source>
        <dbReference type="Proteomes" id="UP000187203"/>
    </source>
</evidence>
<sequence length="83" mass="9416">MPELLFLPQKLSQVLRLIAFFSNPVPTASEVASNRLKQMRPEPTFFLKPGEINHRVKPNLEFASPLSPLFPILPTDSTLKFEP</sequence>
<dbReference type="Proteomes" id="UP000187203">
    <property type="component" value="Unassembled WGS sequence"/>
</dbReference>
<evidence type="ECO:0000313" key="1">
    <source>
        <dbReference type="EMBL" id="OMP07356.1"/>
    </source>
</evidence>
<dbReference type="EMBL" id="AWUE01013283">
    <property type="protein sequence ID" value="OMP07356.1"/>
    <property type="molecule type" value="Genomic_DNA"/>
</dbReference>